<gene>
    <name evidence="1" type="ORF">AUEXF2481DRAFT_537522</name>
</gene>
<evidence type="ECO:0000313" key="1">
    <source>
        <dbReference type="EMBL" id="KEQ97613.1"/>
    </source>
</evidence>
<dbReference type="HOGENOM" id="CLU_1510303_0_0_1"/>
<proteinExistence type="predicted"/>
<dbReference type="EMBL" id="KL584753">
    <property type="protein sequence ID" value="KEQ97613.1"/>
    <property type="molecule type" value="Genomic_DNA"/>
</dbReference>
<name>A0A074YIM0_AURSE</name>
<keyword evidence="2" id="KW-1185">Reference proteome</keyword>
<dbReference type="GeneID" id="25368902"/>
<sequence>MSIRLAKSTPMAHDLRGRNCAVCQAFSVLRHTCRTSSCVKSCQAYGYSFLRLRHRLYHLNPCKTSNVSKTIASTLIGASGRLSLRLCTFASLLQLLTVKSAWRTDDHSDTKSFPLSPSYLGIPIDVVRQVELGNPYIALSFRPSYLGRISYLSPDTCVQPPPSNIRYLLAFGTIVNRF</sequence>
<protein>
    <submittedName>
        <fullName evidence="1">Uncharacterized protein</fullName>
    </submittedName>
</protein>
<dbReference type="RefSeq" id="XP_013346481.1">
    <property type="nucleotide sequence ID" value="XM_013491027.1"/>
</dbReference>
<organism evidence="1 2">
    <name type="scientific">Aureobasidium subglaciale (strain EXF-2481)</name>
    <name type="common">Aureobasidium pullulans var. subglaciale</name>
    <dbReference type="NCBI Taxonomy" id="1043005"/>
    <lineage>
        <taxon>Eukaryota</taxon>
        <taxon>Fungi</taxon>
        <taxon>Dikarya</taxon>
        <taxon>Ascomycota</taxon>
        <taxon>Pezizomycotina</taxon>
        <taxon>Dothideomycetes</taxon>
        <taxon>Dothideomycetidae</taxon>
        <taxon>Dothideales</taxon>
        <taxon>Saccotheciaceae</taxon>
        <taxon>Aureobasidium</taxon>
    </lineage>
</organism>
<reference evidence="1 2" key="1">
    <citation type="journal article" date="2014" name="BMC Genomics">
        <title>Genome sequencing of four Aureobasidium pullulans varieties: biotechnological potential, stress tolerance, and description of new species.</title>
        <authorList>
            <person name="Gostin Ar C."/>
            <person name="Ohm R.A."/>
            <person name="Kogej T."/>
            <person name="Sonjak S."/>
            <person name="Turk M."/>
            <person name="Zajc J."/>
            <person name="Zalar P."/>
            <person name="Grube M."/>
            <person name="Sun H."/>
            <person name="Han J."/>
            <person name="Sharma A."/>
            <person name="Chiniquy J."/>
            <person name="Ngan C.Y."/>
            <person name="Lipzen A."/>
            <person name="Barry K."/>
            <person name="Grigoriev I.V."/>
            <person name="Gunde-Cimerman N."/>
        </authorList>
    </citation>
    <scope>NUCLEOTIDE SEQUENCE [LARGE SCALE GENOMIC DNA]</scope>
    <source>
        <strain evidence="1 2">EXF-2481</strain>
    </source>
</reference>
<dbReference type="InParanoid" id="A0A074YIM0"/>
<evidence type="ECO:0000313" key="2">
    <source>
        <dbReference type="Proteomes" id="UP000030641"/>
    </source>
</evidence>
<dbReference type="OrthoDB" id="10553332at2759"/>
<dbReference type="Proteomes" id="UP000030641">
    <property type="component" value="Unassembled WGS sequence"/>
</dbReference>
<accession>A0A074YIM0</accession>
<dbReference type="AlphaFoldDB" id="A0A074YIM0"/>